<evidence type="ECO:0000313" key="3">
    <source>
        <dbReference type="Proteomes" id="UP000799757"/>
    </source>
</evidence>
<gene>
    <name evidence="2" type="ORF">K505DRAFT_97557</name>
</gene>
<dbReference type="Proteomes" id="UP000799757">
    <property type="component" value="Unassembled WGS sequence"/>
</dbReference>
<feature type="region of interest" description="Disordered" evidence="1">
    <location>
        <begin position="149"/>
        <end position="179"/>
    </location>
</feature>
<name>A0A6A6XRP0_9PLEO</name>
<reference evidence="2" key="1">
    <citation type="journal article" date="2020" name="Stud. Mycol.">
        <title>101 Dothideomycetes genomes: a test case for predicting lifestyles and emergence of pathogens.</title>
        <authorList>
            <person name="Haridas S."/>
            <person name="Albert R."/>
            <person name="Binder M."/>
            <person name="Bloem J."/>
            <person name="Labutti K."/>
            <person name="Salamov A."/>
            <person name="Andreopoulos B."/>
            <person name="Baker S."/>
            <person name="Barry K."/>
            <person name="Bills G."/>
            <person name="Bluhm B."/>
            <person name="Cannon C."/>
            <person name="Castanera R."/>
            <person name="Culley D."/>
            <person name="Daum C."/>
            <person name="Ezra D."/>
            <person name="Gonzalez J."/>
            <person name="Henrissat B."/>
            <person name="Kuo A."/>
            <person name="Liang C."/>
            <person name="Lipzen A."/>
            <person name="Lutzoni F."/>
            <person name="Magnuson J."/>
            <person name="Mondo S."/>
            <person name="Nolan M."/>
            <person name="Ohm R."/>
            <person name="Pangilinan J."/>
            <person name="Park H.-J."/>
            <person name="Ramirez L."/>
            <person name="Alfaro M."/>
            <person name="Sun H."/>
            <person name="Tritt A."/>
            <person name="Yoshinaga Y."/>
            <person name="Zwiers L.-H."/>
            <person name="Turgeon B."/>
            <person name="Goodwin S."/>
            <person name="Spatafora J."/>
            <person name="Crous P."/>
            <person name="Grigoriev I."/>
        </authorList>
    </citation>
    <scope>NUCLEOTIDE SEQUENCE</scope>
    <source>
        <strain evidence="2">CBS 109.77</strain>
    </source>
</reference>
<accession>A0A6A6XRP0</accession>
<dbReference type="AlphaFoldDB" id="A0A6A6XRP0"/>
<evidence type="ECO:0000256" key="1">
    <source>
        <dbReference type="SAM" id="MobiDB-lite"/>
    </source>
</evidence>
<protein>
    <submittedName>
        <fullName evidence="2">Uncharacterized protein</fullName>
    </submittedName>
</protein>
<proteinExistence type="predicted"/>
<keyword evidence="3" id="KW-1185">Reference proteome</keyword>
<dbReference type="EMBL" id="MU001779">
    <property type="protein sequence ID" value="KAF2798655.1"/>
    <property type="molecule type" value="Genomic_DNA"/>
</dbReference>
<evidence type="ECO:0000313" key="2">
    <source>
        <dbReference type="EMBL" id="KAF2798655.1"/>
    </source>
</evidence>
<organism evidence="2 3">
    <name type="scientific">Melanomma pulvis-pyrius CBS 109.77</name>
    <dbReference type="NCBI Taxonomy" id="1314802"/>
    <lineage>
        <taxon>Eukaryota</taxon>
        <taxon>Fungi</taxon>
        <taxon>Dikarya</taxon>
        <taxon>Ascomycota</taxon>
        <taxon>Pezizomycotina</taxon>
        <taxon>Dothideomycetes</taxon>
        <taxon>Pleosporomycetidae</taxon>
        <taxon>Pleosporales</taxon>
        <taxon>Melanommataceae</taxon>
        <taxon>Melanomma</taxon>
    </lineage>
</organism>
<feature type="compositionally biased region" description="Polar residues" evidence="1">
    <location>
        <begin position="163"/>
        <end position="179"/>
    </location>
</feature>
<sequence length="179" mass="19863">MLLCGPSRSWVRQPLGIRNFLDEAVARDTRAQARSTAQSSLCRMSIRAVVRICGRVERDVGVAGRAIFVHIQMFRCCHLMSVAAPRGHGWMAGMHSALHPSTSRVRMKAPLVQRDTFGYLAIHPLAFAFPRWPRPPVCIATANATVDTSRVWHPRRRPAMTQPPDQQPSKGGMQGSQTA</sequence>